<dbReference type="Proteomes" id="UP001175271">
    <property type="component" value="Unassembled WGS sequence"/>
</dbReference>
<name>A0AA39HWD1_9BILA</name>
<dbReference type="EMBL" id="JAUCMV010000003">
    <property type="protein sequence ID" value="KAK0412044.1"/>
    <property type="molecule type" value="Genomic_DNA"/>
</dbReference>
<evidence type="ECO:0000256" key="1">
    <source>
        <dbReference type="SAM" id="Phobius"/>
    </source>
</evidence>
<keyword evidence="1" id="KW-0812">Transmembrane</keyword>
<feature type="transmembrane region" description="Helical" evidence="1">
    <location>
        <begin position="55"/>
        <end position="75"/>
    </location>
</feature>
<proteinExistence type="predicted"/>
<keyword evidence="1" id="KW-1133">Transmembrane helix</keyword>
<evidence type="ECO:0000313" key="2">
    <source>
        <dbReference type="EMBL" id="KAK0412044.1"/>
    </source>
</evidence>
<keyword evidence="1" id="KW-0472">Membrane</keyword>
<feature type="transmembrane region" description="Helical" evidence="1">
    <location>
        <begin position="87"/>
        <end position="112"/>
    </location>
</feature>
<comment type="caution">
    <text evidence="2">The sequence shown here is derived from an EMBL/GenBank/DDBJ whole genome shotgun (WGS) entry which is preliminary data.</text>
</comment>
<dbReference type="AlphaFoldDB" id="A0AA39HWD1"/>
<accession>A0AA39HWD1</accession>
<keyword evidence="3" id="KW-1185">Reference proteome</keyword>
<feature type="transmembrane region" description="Helical" evidence="1">
    <location>
        <begin position="132"/>
        <end position="160"/>
    </location>
</feature>
<gene>
    <name evidence="2" type="ORF">QR680_006003</name>
</gene>
<organism evidence="2 3">
    <name type="scientific">Steinernema hermaphroditum</name>
    <dbReference type="NCBI Taxonomy" id="289476"/>
    <lineage>
        <taxon>Eukaryota</taxon>
        <taxon>Metazoa</taxon>
        <taxon>Ecdysozoa</taxon>
        <taxon>Nematoda</taxon>
        <taxon>Chromadorea</taxon>
        <taxon>Rhabditida</taxon>
        <taxon>Tylenchina</taxon>
        <taxon>Panagrolaimomorpha</taxon>
        <taxon>Strongyloidoidea</taxon>
        <taxon>Steinernematidae</taxon>
        <taxon>Steinernema</taxon>
    </lineage>
</organism>
<sequence>MDYRISHFRFVNIVNQLAAILGLLMCFVFFEFADFQRVFTGGPLQVHSFVRNHELLVFTGALLVNLLASAMMHYVSDPRANTSNFCYYLLFSIASCLLSFFSIAHIWTLIQILHGQLGVEERATELRFVYWYLYRLFVLGASFCICCSSSLFSLLMYRVVKEIVHDSRKAPNFRYITISNA</sequence>
<feature type="transmembrane region" description="Helical" evidence="1">
    <location>
        <begin position="12"/>
        <end position="35"/>
    </location>
</feature>
<protein>
    <submittedName>
        <fullName evidence="2">Uncharacterized protein</fullName>
    </submittedName>
</protein>
<reference evidence="2" key="1">
    <citation type="submission" date="2023-06" db="EMBL/GenBank/DDBJ databases">
        <title>Genomic analysis of the entomopathogenic nematode Steinernema hermaphroditum.</title>
        <authorList>
            <person name="Schwarz E.M."/>
            <person name="Heppert J.K."/>
            <person name="Baniya A."/>
            <person name="Schwartz H.T."/>
            <person name="Tan C.-H."/>
            <person name="Antoshechkin I."/>
            <person name="Sternberg P.W."/>
            <person name="Goodrich-Blair H."/>
            <person name="Dillman A.R."/>
        </authorList>
    </citation>
    <scope>NUCLEOTIDE SEQUENCE</scope>
    <source>
        <strain evidence="2">PS9179</strain>
        <tissue evidence="2">Whole animal</tissue>
    </source>
</reference>
<evidence type="ECO:0000313" key="3">
    <source>
        <dbReference type="Proteomes" id="UP001175271"/>
    </source>
</evidence>